<dbReference type="Gene3D" id="3.30.559.30">
    <property type="entry name" value="Nonribosomal peptide synthetase, condensation domain"/>
    <property type="match status" value="1"/>
</dbReference>
<dbReference type="EMBL" id="JAACJM010000057">
    <property type="protein sequence ID" value="KAF5355363.1"/>
    <property type="molecule type" value="Genomic_DNA"/>
</dbReference>
<sequence>MAGLRSPGLLESYHLVRHGLGIDTCILSAAKYVHPDPDRYSLSQQLLFPALRSIIPQHPILCVRASDERVSPIHFIRLDTIDLSEIVRYVDQSFQHLEEVIEFELAKPFDTTRDVPLWRITVLNDNTIIFAYHHGIGDGMSSLAFHRTLLRALRAQNQTLDSFIQKVFVPKDITLVGASDQLTDVSPSWAEVIRAVLGLFIPPSWTSAAKSWTANDVPAQIPPLQAHARIIQVAARDAQRLLEVCRTHNATITSALHSLMISSLSNILQNSSYLPLITNKSTLSSSIPVSLRFQTGVSKDAVCNHPSMIFVTSPIQPQFSWSDASALATTLRTESRTCKSQLGLLRLLFGDYAGFFKGKLGKKRQATFELSNIGRFELDDHDNDNEQRGPSWEIQDLVFAQCDVVVSAAIKVNVASAPSGNMAICVTWGDCAVDSQLVDMFIEKLKHQISDLVEGSVPEY</sequence>
<dbReference type="Proteomes" id="UP000559256">
    <property type="component" value="Unassembled WGS sequence"/>
</dbReference>
<reference evidence="1 2" key="1">
    <citation type="journal article" date="2020" name="ISME J.">
        <title>Uncovering the hidden diversity of litter-decomposition mechanisms in mushroom-forming fungi.</title>
        <authorList>
            <person name="Floudas D."/>
            <person name="Bentzer J."/>
            <person name="Ahren D."/>
            <person name="Johansson T."/>
            <person name="Persson P."/>
            <person name="Tunlid A."/>
        </authorList>
    </citation>
    <scope>NUCLEOTIDE SEQUENCE [LARGE SCALE GENOMIC DNA]</scope>
    <source>
        <strain evidence="1 2">CBS 291.85</strain>
    </source>
</reference>
<dbReference type="GO" id="GO:0008080">
    <property type="term" value="F:N-acetyltransferase activity"/>
    <property type="evidence" value="ECO:0007669"/>
    <property type="project" value="TreeGrafter"/>
</dbReference>
<dbReference type="PANTHER" id="PTHR28037">
    <property type="entry name" value="ALCOHOL O-ACETYLTRANSFERASE 1-RELATED"/>
    <property type="match status" value="1"/>
</dbReference>
<evidence type="ECO:0000313" key="1">
    <source>
        <dbReference type="EMBL" id="KAF5355363.1"/>
    </source>
</evidence>
<dbReference type="Pfam" id="PF07247">
    <property type="entry name" value="AATase"/>
    <property type="match status" value="2"/>
</dbReference>
<dbReference type="Gene3D" id="3.30.559.10">
    <property type="entry name" value="Chloramphenicol acetyltransferase-like domain"/>
    <property type="match status" value="1"/>
</dbReference>
<protein>
    <recommendedName>
        <fullName evidence="3">Alcohol acetyltransferase</fullName>
    </recommendedName>
</protein>
<name>A0A8H5G0F8_9AGAR</name>
<dbReference type="InterPro" id="IPR023213">
    <property type="entry name" value="CAT-like_dom_sf"/>
</dbReference>
<dbReference type="SUPFAM" id="SSF52777">
    <property type="entry name" value="CoA-dependent acyltransferases"/>
    <property type="match status" value="1"/>
</dbReference>
<dbReference type="OrthoDB" id="2150604at2759"/>
<organism evidence="1 2">
    <name type="scientific">Tetrapyrgos nigripes</name>
    <dbReference type="NCBI Taxonomy" id="182062"/>
    <lineage>
        <taxon>Eukaryota</taxon>
        <taxon>Fungi</taxon>
        <taxon>Dikarya</taxon>
        <taxon>Basidiomycota</taxon>
        <taxon>Agaricomycotina</taxon>
        <taxon>Agaricomycetes</taxon>
        <taxon>Agaricomycetidae</taxon>
        <taxon>Agaricales</taxon>
        <taxon>Marasmiineae</taxon>
        <taxon>Marasmiaceae</taxon>
        <taxon>Tetrapyrgos</taxon>
    </lineage>
</organism>
<gene>
    <name evidence="1" type="ORF">D9758_006114</name>
</gene>
<proteinExistence type="predicted"/>
<dbReference type="InterPro" id="IPR010828">
    <property type="entry name" value="Atf2/Sli1-like"/>
</dbReference>
<keyword evidence="2" id="KW-1185">Reference proteome</keyword>
<dbReference type="PANTHER" id="PTHR28037:SF1">
    <property type="entry name" value="ALCOHOL O-ACETYLTRANSFERASE 1-RELATED"/>
    <property type="match status" value="1"/>
</dbReference>
<dbReference type="AlphaFoldDB" id="A0A8H5G0F8"/>
<evidence type="ECO:0000313" key="2">
    <source>
        <dbReference type="Proteomes" id="UP000559256"/>
    </source>
</evidence>
<dbReference type="InterPro" id="IPR052058">
    <property type="entry name" value="Alcohol_O-acetyltransferase"/>
</dbReference>
<evidence type="ECO:0008006" key="3">
    <source>
        <dbReference type="Google" id="ProtNLM"/>
    </source>
</evidence>
<accession>A0A8H5G0F8</accession>
<comment type="caution">
    <text evidence="1">The sequence shown here is derived from an EMBL/GenBank/DDBJ whole genome shotgun (WGS) entry which is preliminary data.</text>
</comment>